<evidence type="ECO:0000313" key="1">
    <source>
        <dbReference type="EMBL" id="KHJ81128.1"/>
    </source>
</evidence>
<accession>A0A0B1S786</accession>
<dbReference type="EMBL" id="KN593673">
    <property type="protein sequence ID" value="KHJ81128.1"/>
    <property type="molecule type" value="Genomic_DNA"/>
</dbReference>
<sequence>MSILTYLHSVESQISKEISKNLYVDNILLQADTVEEAVKKYHESKQIFASIGMNLREYISNSTMVNASIPEKDLAPAGLMKVLGVHFDTNSDEFIIKTAFPLKAPLTKKDVVSQINSVYDPLGFAGPLTIKLKCLMREVYDMKLDWKDQLPEKTAQQWIKTCSESNNATIKVPRLMEKMQTSTTETPSLWVFSDA</sequence>
<proteinExistence type="predicted"/>
<evidence type="ECO:0000313" key="2">
    <source>
        <dbReference type="Proteomes" id="UP000053660"/>
    </source>
</evidence>
<dbReference type="PANTHER" id="PTHR47331:SF8">
    <property type="match status" value="1"/>
</dbReference>
<dbReference type="OrthoDB" id="5875692at2759"/>
<reference evidence="1 2" key="1">
    <citation type="submission" date="2014-03" db="EMBL/GenBank/DDBJ databases">
        <title>Draft genome of the hookworm Oesophagostomum dentatum.</title>
        <authorList>
            <person name="Mitreva M."/>
        </authorList>
    </citation>
    <scope>NUCLEOTIDE SEQUENCE [LARGE SCALE GENOMIC DNA]</scope>
    <source>
        <strain evidence="1 2">OD-Hann</strain>
    </source>
</reference>
<protein>
    <submittedName>
        <fullName evidence="1">Uncharacterized protein</fullName>
    </submittedName>
</protein>
<dbReference type="PANTHER" id="PTHR47331">
    <property type="entry name" value="PHD-TYPE DOMAIN-CONTAINING PROTEIN"/>
    <property type="match status" value="1"/>
</dbReference>
<keyword evidence="2" id="KW-1185">Reference proteome</keyword>
<organism evidence="1 2">
    <name type="scientific">Oesophagostomum dentatum</name>
    <name type="common">Nodular worm</name>
    <dbReference type="NCBI Taxonomy" id="61180"/>
    <lineage>
        <taxon>Eukaryota</taxon>
        <taxon>Metazoa</taxon>
        <taxon>Ecdysozoa</taxon>
        <taxon>Nematoda</taxon>
        <taxon>Chromadorea</taxon>
        <taxon>Rhabditida</taxon>
        <taxon>Rhabditina</taxon>
        <taxon>Rhabditomorpha</taxon>
        <taxon>Strongyloidea</taxon>
        <taxon>Strongylidae</taxon>
        <taxon>Oesophagostomum</taxon>
    </lineage>
</organism>
<gene>
    <name evidence="1" type="ORF">OESDEN_19186</name>
</gene>
<feature type="non-terminal residue" evidence="1">
    <location>
        <position position="195"/>
    </location>
</feature>
<dbReference type="Proteomes" id="UP000053660">
    <property type="component" value="Unassembled WGS sequence"/>
</dbReference>
<name>A0A0B1S786_OESDE</name>
<dbReference type="AlphaFoldDB" id="A0A0B1S786"/>
<dbReference type="InterPro" id="IPR008042">
    <property type="entry name" value="Retrotrans_Pao"/>
</dbReference>
<dbReference type="Pfam" id="PF05380">
    <property type="entry name" value="Peptidase_A17"/>
    <property type="match status" value="1"/>
</dbReference>